<feature type="compositionally biased region" description="Basic and acidic residues" evidence="7">
    <location>
        <begin position="1"/>
        <end position="18"/>
    </location>
</feature>
<dbReference type="AlphaFoldDB" id="A0A932I0I7"/>
<evidence type="ECO:0000256" key="4">
    <source>
        <dbReference type="ARBA" id="ARBA00022705"/>
    </source>
</evidence>
<dbReference type="Pfam" id="PF00004">
    <property type="entry name" value="AAA"/>
    <property type="match status" value="1"/>
</dbReference>
<dbReference type="Gene3D" id="1.10.8.60">
    <property type="match status" value="1"/>
</dbReference>
<dbReference type="Gene3D" id="3.40.50.300">
    <property type="entry name" value="P-loop containing nucleotide triphosphate hydrolases"/>
    <property type="match status" value="1"/>
</dbReference>
<comment type="similarity">
    <text evidence="2">Belongs to the AAA ATPase family. RarA/MGS1/WRNIP1 subfamily.</text>
</comment>
<dbReference type="InterPro" id="IPR051314">
    <property type="entry name" value="AAA_ATPase_RarA/MGS1/WRNIP1"/>
</dbReference>
<evidence type="ECO:0000313" key="9">
    <source>
        <dbReference type="EMBL" id="MBI3127863.1"/>
    </source>
</evidence>
<comment type="caution">
    <text evidence="9">The sequence shown here is derived from an EMBL/GenBank/DDBJ whole genome shotgun (WGS) entry which is preliminary data.</text>
</comment>
<dbReference type="Pfam" id="PF12002">
    <property type="entry name" value="MgsA_C"/>
    <property type="match status" value="1"/>
</dbReference>
<dbReference type="InterPro" id="IPR003593">
    <property type="entry name" value="AAA+_ATPase"/>
</dbReference>
<evidence type="ECO:0000256" key="2">
    <source>
        <dbReference type="ARBA" id="ARBA00008959"/>
    </source>
</evidence>
<dbReference type="SUPFAM" id="SSF52540">
    <property type="entry name" value="P-loop containing nucleoside triphosphate hydrolases"/>
    <property type="match status" value="1"/>
</dbReference>
<dbReference type="PANTHER" id="PTHR13779">
    <property type="entry name" value="WERNER HELICASE-INTERACTING PROTEIN 1 FAMILY MEMBER"/>
    <property type="match status" value="1"/>
</dbReference>
<protein>
    <recommendedName>
        <fullName evidence="3">Replication-associated recombination protein A</fullName>
    </recommendedName>
</protein>
<sequence length="496" mass="55409">MERELFPNPEERDKEVLPTERGAPAPGYAPLAERMRPRVIEEVLGQDHLLGEGKVLRRAVERDEIRSIIFWGPPGTGKTTLARIIAHRTDAHFITLSAVLHGVKELREAVDEARRMRRRGKRTILFVDEIHRFNKAQQDGLLPHVEDGTLILIGATTENPSFEIIAPLLSRSRVFVLNPLDEGHITALLRRAVEDPERGLGGAGLRAEEAALRRIAVLSSGDARQALNILELAAAIALDESAIGRQAGEEPQLGEAEVAEAAQRKTLLYDKAGEEHYNLISALHKTLRSSDPDAALYWMARMIESGEDPMYVLRRLVRFASEDVGMADPQALVLAMAAQRAFHFIGLPEGKLAIAQLVVYLATAPKSDSVYRALGEAERAIEERPAEPVPHHLRNAPTRLMKDLGYGKGYQHAHQFEDAVVEMEGLPDGLRGRHFYKPTQRGFEEEVGRRMARREDLLTGRIAERVNFPRIPPYEEDPRPSDPAMPGKRGKKRKEP</sequence>
<evidence type="ECO:0000256" key="5">
    <source>
        <dbReference type="ARBA" id="ARBA00022741"/>
    </source>
</evidence>
<dbReference type="GO" id="GO:0008047">
    <property type="term" value="F:enzyme activator activity"/>
    <property type="evidence" value="ECO:0007669"/>
    <property type="project" value="TreeGrafter"/>
</dbReference>
<name>A0A932I0I7_UNCTE</name>
<accession>A0A932I0I7</accession>
<dbReference type="GO" id="GO:0000731">
    <property type="term" value="P:DNA synthesis involved in DNA repair"/>
    <property type="evidence" value="ECO:0007669"/>
    <property type="project" value="TreeGrafter"/>
</dbReference>
<dbReference type="GO" id="GO:0005524">
    <property type="term" value="F:ATP binding"/>
    <property type="evidence" value="ECO:0007669"/>
    <property type="project" value="UniProtKB-KW"/>
</dbReference>
<dbReference type="SUPFAM" id="SSF48019">
    <property type="entry name" value="post-AAA+ oligomerization domain-like"/>
    <property type="match status" value="1"/>
</dbReference>
<evidence type="ECO:0000256" key="6">
    <source>
        <dbReference type="ARBA" id="ARBA00022840"/>
    </source>
</evidence>
<dbReference type="GO" id="GO:0003677">
    <property type="term" value="F:DNA binding"/>
    <property type="evidence" value="ECO:0007669"/>
    <property type="project" value="InterPro"/>
</dbReference>
<dbReference type="InterPro" id="IPR008921">
    <property type="entry name" value="DNA_pol3_clamp-load_cplx_C"/>
</dbReference>
<evidence type="ECO:0000256" key="1">
    <source>
        <dbReference type="ARBA" id="ARBA00002393"/>
    </source>
</evidence>
<dbReference type="GO" id="GO:0016887">
    <property type="term" value="F:ATP hydrolysis activity"/>
    <property type="evidence" value="ECO:0007669"/>
    <property type="project" value="InterPro"/>
</dbReference>
<reference evidence="9" key="1">
    <citation type="submission" date="2020-07" db="EMBL/GenBank/DDBJ databases">
        <title>Huge and variable diversity of episymbiotic CPR bacteria and DPANN archaea in groundwater ecosystems.</title>
        <authorList>
            <person name="He C.Y."/>
            <person name="Keren R."/>
            <person name="Whittaker M."/>
            <person name="Farag I.F."/>
            <person name="Doudna J."/>
            <person name="Cate J.H.D."/>
            <person name="Banfield J.F."/>
        </authorList>
    </citation>
    <scope>NUCLEOTIDE SEQUENCE</scope>
    <source>
        <strain evidence="9">NC_groundwater_763_Ag_S-0.2um_68_21</strain>
    </source>
</reference>
<organism evidence="9 10">
    <name type="scientific">Tectimicrobiota bacterium</name>
    <dbReference type="NCBI Taxonomy" id="2528274"/>
    <lineage>
        <taxon>Bacteria</taxon>
        <taxon>Pseudomonadati</taxon>
        <taxon>Nitrospinota/Tectimicrobiota group</taxon>
        <taxon>Candidatus Tectimicrobiota</taxon>
    </lineage>
</organism>
<dbReference type="FunFam" id="1.20.272.10:FF:000001">
    <property type="entry name" value="Putative AAA family ATPase"/>
    <property type="match status" value="1"/>
</dbReference>
<proteinExistence type="inferred from homology"/>
<keyword evidence="4" id="KW-0235">DNA replication</keyword>
<dbReference type="Proteomes" id="UP000782312">
    <property type="component" value="Unassembled WGS sequence"/>
</dbReference>
<comment type="function">
    <text evidence="1">DNA-dependent ATPase that plays important roles in cellular responses to stalled DNA replication processes.</text>
</comment>
<dbReference type="InterPro" id="IPR003959">
    <property type="entry name" value="ATPase_AAA_core"/>
</dbReference>
<evidence type="ECO:0000256" key="3">
    <source>
        <dbReference type="ARBA" id="ARBA00020776"/>
    </source>
</evidence>
<dbReference type="Pfam" id="PF16193">
    <property type="entry name" value="AAA_assoc_2"/>
    <property type="match status" value="1"/>
</dbReference>
<dbReference type="InterPro" id="IPR032423">
    <property type="entry name" value="AAA_assoc_2"/>
</dbReference>
<dbReference type="EMBL" id="JACPUR010000019">
    <property type="protein sequence ID" value="MBI3127863.1"/>
    <property type="molecule type" value="Genomic_DNA"/>
</dbReference>
<dbReference type="InterPro" id="IPR021886">
    <property type="entry name" value="MgsA_C"/>
</dbReference>
<dbReference type="GO" id="GO:0017116">
    <property type="term" value="F:single-stranded DNA helicase activity"/>
    <property type="evidence" value="ECO:0007669"/>
    <property type="project" value="TreeGrafter"/>
</dbReference>
<dbReference type="GO" id="GO:0006261">
    <property type="term" value="P:DNA-templated DNA replication"/>
    <property type="evidence" value="ECO:0007669"/>
    <property type="project" value="TreeGrafter"/>
</dbReference>
<dbReference type="SMART" id="SM00382">
    <property type="entry name" value="AAA"/>
    <property type="match status" value="1"/>
</dbReference>
<dbReference type="Gene3D" id="1.20.272.10">
    <property type="match status" value="1"/>
</dbReference>
<dbReference type="PANTHER" id="PTHR13779:SF7">
    <property type="entry name" value="ATPASE WRNIP1"/>
    <property type="match status" value="1"/>
</dbReference>
<feature type="region of interest" description="Disordered" evidence="7">
    <location>
        <begin position="467"/>
        <end position="496"/>
    </location>
</feature>
<feature type="region of interest" description="Disordered" evidence="7">
    <location>
        <begin position="1"/>
        <end position="30"/>
    </location>
</feature>
<feature type="domain" description="AAA+ ATPase" evidence="8">
    <location>
        <begin position="64"/>
        <end position="180"/>
    </location>
</feature>
<dbReference type="CDD" id="cd00009">
    <property type="entry name" value="AAA"/>
    <property type="match status" value="1"/>
</dbReference>
<evidence type="ECO:0000313" key="10">
    <source>
        <dbReference type="Proteomes" id="UP000782312"/>
    </source>
</evidence>
<keyword evidence="6" id="KW-0067">ATP-binding</keyword>
<evidence type="ECO:0000259" key="8">
    <source>
        <dbReference type="SMART" id="SM00382"/>
    </source>
</evidence>
<dbReference type="Gene3D" id="1.10.3710.10">
    <property type="entry name" value="DNA polymerase III clamp loader subunits, C-terminal domain"/>
    <property type="match status" value="1"/>
</dbReference>
<evidence type="ECO:0000256" key="7">
    <source>
        <dbReference type="SAM" id="MobiDB-lite"/>
    </source>
</evidence>
<dbReference type="InterPro" id="IPR027417">
    <property type="entry name" value="P-loop_NTPase"/>
</dbReference>
<dbReference type="CDD" id="cd18139">
    <property type="entry name" value="HLD_clamp_RarA"/>
    <property type="match status" value="1"/>
</dbReference>
<keyword evidence="5" id="KW-0547">Nucleotide-binding</keyword>
<dbReference type="FunFam" id="3.40.50.300:FF:000137">
    <property type="entry name" value="Replication-associated recombination protein A"/>
    <property type="match status" value="1"/>
</dbReference>
<gene>
    <name evidence="9" type="ORF">HYZ11_09685</name>
</gene>